<evidence type="ECO:0000256" key="2">
    <source>
        <dbReference type="ARBA" id="ARBA00022679"/>
    </source>
</evidence>
<keyword evidence="6 7" id="KW-0057">Aromatic amino acid biosynthesis</keyword>
<dbReference type="PANTHER" id="PTHR21087:SF16">
    <property type="entry name" value="SHIKIMATE KINASE 1, CHLOROPLASTIC"/>
    <property type="match status" value="1"/>
</dbReference>
<evidence type="ECO:0000256" key="3">
    <source>
        <dbReference type="ARBA" id="ARBA00022741"/>
    </source>
</evidence>
<dbReference type="OrthoDB" id="359948at2"/>
<keyword evidence="7" id="KW-0479">Metal-binding</keyword>
<keyword evidence="7" id="KW-0460">Magnesium</keyword>
<dbReference type="SUPFAM" id="SSF52540">
    <property type="entry name" value="P-loop containing nucleoside triphosphate hydrolases"/>
    <property type="match status" value="1"/>
</dbReference>
<dbReference type="EC" id="2.7.1.71" evidence="7"/>
<protein>
    <recommendedName>
        <fullName evidence="7">Shikimate kinase</fullName>
        <shortName evidence="7">SK</shortName>
        <ecNumber evidence="7">2.7.1.71</ecNumber>
    </recommendedName>
</protein>
<comment type="cofactor">
    <cofactor evidence="7">
        <name>Mg(2+)</name>
        <dbReference type="ChEBI" id="CHEBI:18420"/>
    </cofactor>
    <text evidence="7">Binds 1 Mg(2+) ion per subunit.</text>
</comment>
<dbReference type="HAMAP" id="MF_00109">
    <property type="entry name" value="Shikimate_kinase"/>
    <property type="match status" value="1"/>
</dbReference>
<dbReference type="Proteomes" id="UP000003571">
    <property type="component" value="Unassembled WGS sequence"/>
</dbReference>
<dbReference type="PRINTS" id="PR01100">
    <property type="entry name" value="SHIKIMTKNASE"/>
</dbReference>
<comment type="function">
    <text evidence="7">Catalyzes the specific phosphorylation of the 3-hydroxyl group of shikimic acid using ATP as a cosubstrate.</text>
</comment>
<keyword evidence="9" id="KW-1185">Reference proteome</keyword>
<dbReference type="InterPro" id="IPR027417">
    <property type="entry name" value="P-loop_NTPase"/>
</dbReference>
<accession>H7EHD7</accession>
<dbReference type="EMBL" id="AGRW01000026">
    <property type="protein sequence ID" value="EIC02992.1"/>
    <property type="molecule type" value="Genomic_DNA"/>
</dbReference>
<dbReference type="Pfam" id="PF01202">
    <property type="entry name" value="SKI"/>
    <property type="match status" value="1"/>
</dbReference>
<gene>
    <name evidence="7" type="primary">aroK</name>
    <name evidence="8" type="ORF">TresaDRAFT_2743</name>
</gene>
<dbReference type="PANTHER" id="PTHR21087">
    <property type="entry name" value="SHIKIMATE KINASE"/>
    <property type="match status" value="1"/>
</dbReference>
<evidence type="ECO:0000313" key="8">
    <source>
        <dbReference type="EMBL" id="EIC02992.1"/>
    </source>
</evidence>
<keyword evidence="4 7" id="KW-0418">Kinase</keyword>
<comment type="caution">
    <text evidence="7">Lacks conserved residue(s) required for the propagation of feature annotation.</text>
</comment>
<name>H7EHD7_9SPIR</name>
<feature type="binding site" evidence="7">
    <location>
        <position position="153"/>
    </location>
    <ligand>
        <name>substrate</name>
    </ligand>
</feature>
<dbReference type="STRING" id="907348.TresaDRAFT_2743"/>
<dbReference type="GO" id="GO:0008652">
    <property type="term" value="P:amino acid biosynthetic process"/>
    <property type="evidence" value="ECO:0007669"/>
    <property type="project" value="UniProtKB-KW"/>
</dbReference>
<dbReference type="PATRIC" id="fig|907348.3.peg.200"/>
<comment type="subunit">
    <text evidence="7">Monomer.</text>
</comment>
<dbReference type="GO" id="GO:0005524">
    <property type="term" value="F:ATP binding"/>
    <property type="evidence" value="ECO:0007669"/>
    <property type="project" value="UniProtKB-UniRule"/>
</dbReference>
<dbReference type="GO" id="GO:0000287">
    <property type="term" value="F:magnesium ion binding"/>
    <property type="evidence" value="ECO:0007669"/>
    <property type="project" value="UniProtKB-UniRule"/>
</dbReference>
<dbReference type="AlphaFoldDB" id="H7EHD7"/>
<feature type="binding site" evidence="7">
    <location>
        <position position="15"/>
    </location>
    <ligand>
        <name>Mg(2+)</name>
        <dbReference type="ChEBI" id="CHEBI:18420"/>
    </ligand>
</feature>
<reference evidence="8 9" key="1">
    <citation type="submission" date="2011-09" db="EMBL/GenBank/DDBJ databases">
        <title>The draft genome of Treponema saccharophilum DSM 2985.</title>
        <authorList>
            <consortium name="US DOE Joint Genome Institute (JGI-PGF)"/>
            <person name="Lucas S."/>
            <person name="Copeland A."/>
            <person name="Lapidus A."/>
            <person name="Glavina del Rio T."/>
            <person name="Dalin E."/>
            <person name="Tice H."/>
            <person name="Bruce D."/>
            <person name="Goodwin L."/>
            <person name="Pitluck S."/>
            <person name="Peters L."/>
            <person name="Kyrpides N."/>
            <person name="Mavromatis K."/>
            <person name="Ivanova N."/>
            <person name="Markowitz V."/>
            <person name="Cheng J.-F."/>
            <person name="Hugenholtz P."/>
            <person name="Woyke T."/>
            <person name="Wu D."/>
            <person name="Gronow S."/>
            <person name="Wellnitz S."/>
            <person name="Brambilla E."/>
            <person name="Klenk H.-P."/>
            <person name="Eisen J.A."/>
        </authorList>
    </citation>
    <scope>NUCLEOTIDE SEQUENCE [LARGE SCALE GENOMIC DNA]</scope>
    <source>
        <strain evidence="8 9">DSM 2985</strain>
    </source>
</reference>
<organism evidence="8 9">
    <name type="scientific">Treponema saccharophilum DSM 2985</name>
    <dbReference type="NCBI Taxonomy" id="907348"/>
    <lineage>
        <taxon>Bacteria</taxon>
        <taxon>Pseudomonadati</taxon>
        <taxon>Spirochaetota</taxon>
        <taxon>Spirochaetia</taxon>
        <taxon>Spirochaetales</taxon>
        <taxon>Treponemataceae</taxon>
        <taxon>Treponema</taxon>
    </lineage>
</organism>
<dbReference type="eggNOG" id="COG0703">
    <property type="taxonomic scope" value="Bacteria"/>
</dbReference>
<comment type="subcellular location">
    <subcellularLocation>
        <location evidence="7">Cytoplasm</location>
    </subcellularLocation>
</comment>
<feature type="binding site" evidence="7">
    <location>
        <position position="123"/>
    </location>
    <ligand>
        <name>ATP</name>
        <dbReference type="ChEBI" id="CHEBI:30616"/>
    </ligand>
</feature>
<dbReference type="GO" id="GO:0009423">
    <property type="term" value="P:chorismate biosynthetic process"/>
    <property type="evidence" value="ECO:0007669"/>
    <property type="project" value="UniProtKB-UniRule"/>
</dbReference>
<dbReference type="InterPro" id="IPR000623">
    <property type="entry name" value="Shikimate_kinase/TSH1"/>
</dbReference>
<feature type="binding site" evidence="7">
    <location>
        <position position="33"/>
    </location>
    <ligand>
        <name>substrate</name>
    </ligand>
</feature>
<feature type="binding site" evidence="7">
    <location>
        <begin position="11"/>
        <end position="16"/>
    </location>
    <ligand>
        <name>ATP</name>
        <dbReference type="ChEBI" id="CHEBI:30616"/>
    </ligand>
</feature>
<keyword evidence="1 7" id="KW-0028">Amino-acid biosynthesis</keyword>
<dbReference type="UniPathway" id="UPA00053">
    <property type="reaction ID" value="UER00088"/>
</dbReference>
<dbReference type="GO" id="GO:0005829">
    <property type="term" value="C:cytosol"/>
    <property type="evidence" value="ECO:0007669"/>
    <property type="project" value="TreeGrafter"/>
</dbReference>
<dbReference type="Gene3D" id="3.40.50.300">
    <property type="entry name" value="P-loop containing nucleotide triphosphate hydrolases"/>
    <property type="match status" value="1"/>
</dbReference>
<keyword evidence="7" id="KW-0963">Cytoplasm</keyword>
<evidence type="ECO:0000256" key="7">
    <source>
        <dbReference type="HAMAP-Rule" id="MF_00109"/>
    </source>
</evidence>
<keyword evidence="3 7" id="KW-0547">Nucleotide-binding</keyword>
<proteinExistence type="inferred from homology"/>
<feature type="binding site" evidence="7">
    <location>
        <position position="80"/>
    </location>
    <ligand>
        <name>substrate</name>
    </ligand>
</feature>
<evidence type="ECO:0000313" key="9">
    <source>
        <dbReference type="Proteomes" id="UP000003571"/>
    </source>
</evidence>
<comment type="caution">
    <text evidence="8">The sequence shown here is derived from an EMBL/GenBank/DDBJ whole genome shotgun (WGS) entry which is preliminary data.</text>
</comment>
<comment type="similarity">
    <text evidence="7">Belongs to the shikimate kinase family.</text>
</comment>
<dbReference type="RefSeq" id="WP_002701995.1">
    <property type="nucleotide sequence ID" value="NZ_AGRW01000026.1"/>
</dbReference>
<evidence type="ECO:0000256" key="6">
    <source>
        <dbReference type="ARBA" id="ARBA00023141"/>
    </source>
</evidence>
<comment type="catalytic activity">
    <reaction evidence="7">
        <text>shikimate + ATP = 3-phosphoshikimate + ADP + H(+)</text>
        <dbReference type="Rhea" id="RHEA:13121"/>
        <dbReference type="ChEBI" id="CHEBI:15378"/>
        <dbReference type="ChEBI" id="CHEBI:30616"/>
        <dbReference type="ChEBI" id="CHEBI:36208"/>
        <dbReference type="ChEBI" id="CHEBI:145989"/>
        <dbReference type="ChEBI" id="CHEBI:456216"/>
        <dbReference type="EC" id="2.7.1.71"/>
    </reaction>
</comment>
<sequence>MKNVILMGIKHCGKTTQGRLLSAHYGCDFFDTDDLVVEMTGMTPREIYSDFGKEAFLKAESDACNVIAGRQGFFVVSTGGGICMNDKAVGYLRGVGTFVFLDSDETVACDRIIKEIKILPDGKMEGMPAYIARENPSTIDEVRRSFHSFYEERQAIYSSICDVTVKMLPLSKMENMARIIERIESL</sequence>
<dbReference type="GO" id="GO:0004765">
    <property type="term" value="F:shikimate kinase activity"/>
    <property type="evidence" value="ECO:0007669"/>
    <property type="project" value="UniProtKB-UniRule"/>
</dbReference>
<evidence type="ECO:0000256" key="4">
    <source>
        <dbReference type="ARBA" id="ARBA00022777"/>
    </source>
</evidence>
<dbReference type="GO" id="GO:0009073">
    <property type="term" value="P:aromatic amino acid family biosynthetic process"/>
    <property type="evidence" value="ECO:0007669"/>
    <property type="project" value="UniProtKB-KW"/>
</dbReference>
<evidence type="ECO:0000256" key="1">
    <source>
        <dbReference type="ARBA" id="ARBA00022605"/>
    </source>
</evidence>
<keyword evidence="5 7" id="KW-0067">ATP-binding</keyword>
<comment type="pathway">
    <text evidence="7">Metabolic intermediate biosynthesis; chorismate biosynthesis; chorismate from D-erythrose 4-phosphate and phosphoenolpyruvate: step 5/7.</text>
</comment>
<keyword evidence="2 7" id="KW-0808">Transferase</keyword>
<evidence type="ECO:0000256" key="5">
    <source>
        <dbReference type="ARBA" id="ARBA00022840"/>
    </source>
</evidence>
<dbReference type="InterPro" id="IPR031322">
    <property type="entry name" value="Shikimate/glucono_kinase"/>
</dbReference>